<keyword evidence="10" id="KW-1185">Reference proteome</keyword>
<dbReference type="InterPro" id="IPR012675">
    <property type="entry name" value="Beta-grasp_dom_sf"/>
</dbReference>
<proteinExistence type="inferred from homology"/>
<evidence type="ECO:0000256" key="4">
    <source>
        <dbReference type="ARBA" id="ARBA00023004"/>
    </source>
</evidence>
<dbReference type="GO" id="GO:0046872">
    <property type="term" value="F:metal ion binding"/>
    <property type="evidence" value="ECO:0007669"/>
    <property type="project" value="UniProtKB-KW"/>
</dbReference>
<keyword evidence="5" id="KW-0411">Iron-sulfur</keyword>
<dbReference type="InterPro" id="IPR001041">
    <property type="entry name" value="2Fe-2S_ferredoxin-type"/>
</dbReference>
<name>A0A8J6BUI1_9EUKA</name>
<keyword evidence="2" id="KW-0001">2Fe-2S</keyword>
<feature type="domain" description="2Fe-2S ferredoxin-type" evidence="8">
    <location>
        <begin position="21"/>
        <end position="125"/>
    </location>
</feature>
<evidence type="ECO:0000259" key="8">
    <source>
        <dbReference type="PROSITE" id="PS51085"/>
    </source>
</evidence>
<comment type="similarity">
    <text evidence="1">Belongs to the adrenodoxin/putidaredoxin family.</text>
</comment>
<dbReference type="EMBL" id="JAHDYR010000064">
    <property type="protein sequence ID" value="KAG9390381.1"/>
    <property type="molecule type" value="Genomic_DNA"/>
</dbReference>
<organism evidence="9 10">
    <name type="scientific">Carpediemonas membranifera</name>
    <dbReference type="NCBI Taxonomy" id="201153"/>
    <lineage>
        <taxon>Eukaryota</taxon>
        <taxon>Metamonada</taxon>
        <taxon>Carpediemonas-like organisms</taxon>
        <taxon>Carpediemonas</taxon>
    </lineage>
</organism>
<dbReference type="GO" id="GO:0051537">
    <property type="term" value="F:2 iron, 2 sulfur cluster binding"/>
    <property type="evidence" value="ECO:0007669"/>
    <property type="project" value="UniProtKB-KW"/>
</dbReference>
<evidence type="ECO:0000256" key="2">
    <source>
        <dbReference type="ARBA" id="ARBA00022714"/>
    </source>
</evidence>
<feature type="region of interest" description="Disordered" evidence="7">
    <location>
        <begin position="81"/>
        <end position="103"/>
    </location>
</feature>
<sequence>MLSTISNALSNTFTARFASTVAITFKSNNWGPTEFNVPEGEVLAKYVLDQSMPNLKMSCGGDAICGRCRLNLEEELFNKLKESQPITEDEDDTLDSDERTPTTRLGCQLKVTKEFEGATITIPSE</sequence>
<dbReference type="Proteomes" id="UP000717585">
    <property type="component" value="Unassembled WGS sequence"/>
</dbReference>
<comment type="caution">
    <text evidence="9">The sequence shown here is derived from an EMBL/GenBank/DDBJ whole genome shotgun (WGS) entry which is preliminary data.</text>
</comment>
<evidence type="ECO:0000256" key="5">
    <source>
        <dbReference type="ARBA" id="ARBA00023014"/>
    </source>
</evidence>
<comment type="cofactor">
    <cofactor evidence="6">
        <name>[2Fe-2S] cluster</name>
        <dbReference type="ChEBI" id="CHEBI:190135"/>
    </cofactor>
</comment>
<accession>A0A8J6BUI1</accession>
<dbReference type="PANTHER" id="PTHR23426">
    <property type="entry name" value="FERREDOXIN/ADRENODOXIN"/>
    <property type="match status" value="1"/>
</dbReference>
<reference evidence="9" key="1">
    <citation type="submission" date="2021-05" db="EMBL/GenBank/DDBJ databases">
        <title>A free-living protist that lacks canonical eukaryotic 1 DNA replication and segregation systems.</title>
        <authorList>
            <person name="Salas-Leiva D.E."/>
            <person name="Tromer E.C."/>
            <person name="Curtis B.A."/>
            <person name="Jerlstrom-Hultqvist J."/>
            <person name="Kolisko M."/>
            <person name="Yi Z."/>
            <person name="Salas-Leiva J.S."/>
            <person name="Gallot-Lavallee L."/>
            <person name="Kops G.J.P.L."/>
            <person name="Archibald J.M."/>
            <person name="Simpson A.G.B."/>
            <person name="Roger A.J."/>
        </authorList>
    </citation>
    <scope>NUCLEOTIDE SEQUENCE</scope>
    <source>
        <strain evidence="9">BICM</strain>
    </source>
</reference>
<evidence type="ECO:0000256" key="6">
    <source>
        <dbReference type="ARBA" id="ARBA00034078"/>
    </source>
</evidence>
<dbReference type="OrthoDB" id="268593at2759"/>
<evidence type="ECO:0000256" key="3">
    <source>
        <dbReference type="ARBA" id="ARBA00022723"/>
    </source>
</evidence>
<dbReference type="InterPro" id="IPR036010">
    <property type="entry name" value="2Fe-2S_ferredoxin-like_sf"/>
</dbReference>
<dbReference type="GO" id="GO:0005739">
    <property type="term" value="C:mitochondrion"/>
    <property type="evidence" value="ECO:0007669"/>
    <property type="project" value="TreeGrafter"/>
</dbReference>
<keyword evidence="3" id="KW-0479">Metal-binding</keyword>
<dbReference type="PROSITE" id="PS51085">
    <property type="entry name" value="2FE2S_FER_2"/>
    <property type="match status" value="1"/>
</dbReference>
<dbReference type="SUPFAM" id="SSF54292">
    <property type="entry name" value="2Fe-2S ferredoxin-like"/>
    <property type="match status" value="1"/>
</dbReference>
<keyword evidence="4" id="KW-0408">Iron</keyword>
<evidence type="ECO:0000256" key="1">
    <source>
        <dbReference type="ARBA" id="ARBA00010914"/>
    </source>
</evidence>
<evidence type="ECO:0000313" key="10">
    <source>
        <dbReference type="Proteomes" id="UP000717585"/>
    </source>
</evidence>
<dbReference type="AlphaFoldDB" id="A0A8J6BUI1"/>
<gene>
    <name evidence="9" type="ORF">J8273_7731</name>
</gene>
<protein>
    <submittedName>
        <fullName evidence="9">2Fe-2S Ferredoxin</fullName>
    </submittedName>
</protein>
<evidence type="ECO:0000313" key="9">
    <source>
        <dbReference type="EMBL" id="KAG9390381.1"/>
    </source>
</evidence>
<dbReference type="GO" id="GO:0140647">
    <property type="term" value="P:P450-containing electron transport chain"/>
    <property type="evidence" value="ECO:0007669"/>
    <property type="project" value="InterPro"/>
</dbReference>
<dbReference type="PANTHER" id="PTHR23426:SF65">
    <property type="entry name" value="FERREDOXIN-2, MITOCHONDRIAL"/>
    <property type="match status" value="1"/>
</dbReference>
<dbReference type="GO" id="GO:0009055">
    <property type="term" value="F:electron transfer activity"/>
    <property type="evidence" value="ECO:0007669"/>
    <property type="project" value="TreeGrafter"/>
</dbReference>
<dbReference type="Gene3D" id="3.10.20.30">
    <property type="match status" value="1"/>
</dbReference>
<dbReference type="InterPro" id="IPR001055">
    <property type="entry name" value="Adrenodoxin-like"/>
</dbReference>
<dbReference type="Pfam" id="PF00111">
    <property type="entry name" value="Fer2"/>
    <property type="match status" value="1"/>
</dbReference>
<evidence type="ECO:0000256" key="7">
    <source>
        <dbReference type="SAM" id="MobiDB-lite"/>
    </source>
</evidence>